<dbReference type="InterPro" id="IPR001387">
    <property type="entry name" value="Cro/C1-type_HTH"/>
</dbReference>
<dbReference type="Pfam" id="PF13413">
    <property type="entry name" value="HTH_25"/>
    <property type="match status" value="1"/>
</dbReference>
<dbReference type="Gene3D" id="1.10.260.40">
    <property type="entry name" value="lambda repressor-like DNA-binding domains"/>
    <property type="match status" value="1"/>
</dbReference>
<accession>A0ABX6C1N9</accession>
<gene>
    <name evidence="3" type="ORF">Tbon_03320</name>
</gene>
<sequence>MASIGDTLREARERRGLTIEQAAQETRISPRFLEALEAEEFDALPAPVYVRGFLRSYANYLRIDPQPLLDQLVGGDIGFPVGPAGYVGGPRQPGRTSPPRERTDPFRRAAGPPPAAGPGAAGDDWAPELPAQGDRSAGPAPIAPPSYQEELNPDPYGYERGPGPYRRAAGGVLLERPELPGQGGVPRGVMLALAGAVAAVVALAVVVVLRGGGDGDGTPAGAPGEPTRAVTPAAVVPVGSATPRATGTAAASPTGTGTPAGTATATVTGTPGTGTPTVAAGTTPGTTATPTPTQTPTPTVVPTATPTPFVPTPTPTPLPPRPSALSACNLNLELGKCGPSPARVICFPPFPADLGIGSNSNWFVDVSGTYPLQPGWREVYVEYTVSVGPLIKAGQRGCQ</sequence>
<evidence type="ECO:0000256" key="1">
    <source>
        <dbReference type="SAM" id="MobiDB-lite"/>
    </source>
</evidence>
<evidence type="ECO:0000259" key="2">
    <source>
        <dbReference type="PROSITE" id="PS50943"/>
    </source>
</evidence>
<dbReference type="InterPro" id="IPR050400">
    <property type="entry name" value="Bact_Cytoskel_RodZ"/>
</dbReference>
<dbReference type="SUPFAM" id="SSF47413">
    <property type="entry name" value="lambda repressor-like DNA-binding domains"/>
    <property type="match status" value="1"/>
</dbReference>
<feature type="compositionally biased region" description="Basic and acidic residues" evidence="1">
    <location>
        <begin position="98"/>
        <end position="107"/>
    </location>
</feature>
<evidence type="ECO:0000313" key="3">
    <source>
        <dbReference type="EMBL" id="QFG02361.1"/>
    </source>
</evidence>
<proteinExistence type="predicted"/>
<organism evidence="3 4">
    <name type="scientific">Tepidiforma bonchosmolovskayae</name>
    <dbReference type="NCBI Taxonomy" id="2601677"/>
    <lineage>
        <taxon>Bacteria</taxon>
        <taxon>Bacillati</taxon>
        <taxon>Chloroflexota</taxon>
        <taxon>Tepidiformia</taxon>
        <taxon>Tepidiformales</taxon>
        <taxon>Tepidiformaceae</taxon>
        <taxon>Tepidiforma</taxon>
    </lineage>
</organism>
<name>A0ABX6C1N9_9CHLR</name>
<reference evidence="3 4" key="1">
    <citation type="submission" date="2019-10" db="EMBL/GenBank/DDBJ databases">
        <title>Thermopilla bonchosmolovskayae gen. nov., sp. nov., a moderately thermophilic Chloroflexi bacterium from a Chukotka hot spring (Arctic, Russia), representing a novel classis Thermopillaia, which include previously uncultivated lineage OLB14.</title>
        <authorList>
            <person name="Kochetkova T.V."/>
            <person name="Zayulina K.S."/>
            <person name="Zhigarkov V.S."/>
            <person name="Minaev N.V."/>
            <person name="Novikov A."/>
            <person name="Toshchakov S.V."/>
            <person name="Elcheninov A.G."/>
            <person name="Kublanov I.V."/>
        </authorList>
    </citation>
    <scope>NUCLEOTIDE SEQUENCE [LARGE SCALE GENOMIC DNA]</scope>
    <source>
        <strain evidence="3 4">3753O</strain>
    </source>
</reference>
<dbReference type="PANTHER" id="PTHR34475">
    <property type="match status" value="1"/>
</dbReference>
<evidence type="ECO:0000313" key="4">
    <source>
        <dbReference type="Proteomes" id="UP000326331"/>
    </source>
</evidence>
<dbReference type="Proteomes" id="UP000326331">
    <property type="component" value="Chromosome"/>
</dbReference>
<dbReference type="CDD" id="cd00093">
    <property type="entry name" value="HTH_XRE"/>
    <property type="match status" value="1"/>
</dbReference>
<feature type="region of interest" description="Disordered" evidence="1">
    <location>
        <begin position="83"/>
        <end position="155"/>
    </location>
</feature>
<dbReference type="RefSeq" id="WP_158066292.1">
    <property type="nucleotide sequence ID" value="NZ_CP042829.1"/>
</dbReference>
<feature type="region of interest" description="Disordered" evidence="1">
    <location>
        <begin position="240"/>
        <end position="299"/>
    </location>
</feature>
<dbReference type="PROSITE" id="PS50943">
    <property type="entry name" value="HTH_CROC1"/>
    <property type="match status" value="1"/>
</dbReference>
<dbReference type="InterPro" id="IPR010982">
    <property type="entry name" value="Lambda_DNA-bd_dom_sf"/>
</dbReference>
<protein>
    <submittedName>
        <fullName evidence="3">Helix-turn-helix domain-containing protein</fullName>
    </submittedName>
</protein>
<feature type="domain" description="HTH cro/C1-type" evidence="2">
    <location>
        <begin position="8"/>
        <end position="30"/>
    </location>
</feature>
<dbReference type="PANTHER" id="PTHR34475:SF1">
    <property type="entry name" value="CYTOSKELETON PROTEIN RODZ"/>
    <property type="match status" value="1"/>
</dbReference>
<dbReference type="SMART" id="SM00530">
    <property type="entry name" value="HTH_XRE"/>
    <property type="match status" value="1"/>
</dbReference>
<keyword evidence="4" id="KW-1185">Reference proteome</keyword>
<dbReference type="EMBL" id="CP042829">
    <property type="protein sequence ID" value="QFG02361.1"/>
    <property type="molecule type" value="Genomic_DNA"/>
</dbReference>